<feature type="transmembrane region" description="Helical" evidence="1">
    <location>
        <begin position="417"/>
        <end position="437"/>
    </location>
</feature>
<evidence type="ECO:0008006" key="4">
    <source>
        <dbReference type="Google" id="ProtNLM"/>
    </source>
</evidence>
<feature type="transmembrane region" description="Helical" evidence="1">
    <location>
        <begin position="260"/>
        <end position="277"/>
    </location>
</feature>
<keyword evidence="1" id="KW-0812">Transmembrane</keyword>
<gene>
    <name evidence="2" type="ORF">DEIPH_ctg076orf0010</name>
</gene>
<protein>
    <recommendedName>
        <fullName evidence="4">Polymer-forming cytoskeletal protein</fullName>
    </recommendedName>
</protein>
<feature type="transmembrane region" description="Helical" evidence="1">
    <location>
        <begin position="234"/>
        <end position="251"/>
    </location>
</feature>
<sequence length="530" mass="53518">MGAKWGESWLNLLHREADGDLTAAERAQLAALEQDPAFTQARQQLAHAAASLAALPPPALPRSLAEEAATEIAWGARLAALTPPPLPSPVAAQVASAVGVNRQLTRAAVPPLPRSVAADVAGEVRASAWLGSPPVLPRSLAATVASEVGWAARLEQPAPPLPAPLAGPLAARIARESGGVPPALPPAPRHNPAPLLLVAGLLTGLTLLGVTSAWPNLAAGATVLQTLVAQVSPLAGIGLVLLLTVSFLIAWRPTPAMQRVGAGAFALSAVLTLPPLYEAFGRSGITVGQDVTVHGQVAGNVIAVGGNVTLAPDARVQGEVITLFGDVRRDPHASVTGRVNTLLGHAPGDVTALQTAPPAGLSLATASAFRPLLGWLGGAAWSRVFVVLTGGMLLLLFVAGAAPMLARRQRHAPLRTLALGVLALAVLIGPALALALAGLLVPALLACAFALLLVATGLSVSAYDVGRALAYRLRLPVPDAVGALLGLGAVAASLSVPPLALTCALVGGAWGTGTLLLTRTGREEQSVTPP</sequence>
<name>A0A016QL81_9DEIO</name>
<organism evidence="2 3">
    <name type="scientific">Deinococcus phoenicis</name>
    <dbReference type="NCBI Taxonomy" id="1476583"/>
    <lineage>
        <taxon>Bacteria</taxon>
        <taxon>Thermotogati</taxon>
        <taxon>Deinococcota</taxon>
        <taxon>Deinococci</taxon>
        <taxon>Deinococcales</taxon>
        <taxon>Deinococcaceae</taxon>
        <taxon>Deinococcus</taxon>
    </lineage>
</organism>
<keyword evidence="1" id="KW-0472">Membrane</keyword>
<evidence type="ECO:0000256" key="1">
    <source>
        <dbReference type="SAM" id="Phobius"/>
    </source>
</evidence>
<keyword evidence="3" id="KW-1185">Reference proteome</keyword>
<evidence type="ECO:0000313" key="2">
    <source>
        <dbReference type="EMBL" id="EYB66751.1"/>
    </source>
</evidence>
<dbReference type="RefSeq" id="WP_034360040.1">
    <property type="nucleotide sequence ID" value="NZ_JHAC01000067.1"/>
</dbReference>
<dbReference type="OrthoDB" id="65290at2"/>
<feature type="transmembrane region" description="Helical" evidence="1">
    <location>
        <begin position="195"/>
        <end position="214"/>
    </location>
</feature>
<dbReference type="PATRIC" id="fig|1476583.3.peg.3224"/>
<feature type="transmembrane region" description="Helical" evidence="1">
    <location>
        <begin position="443"/>
        <end position="463"/>
    </location>
</feature>
<reference evidence="2 3" key="1">
    <citation type="submission" date="2014-03" db="EMBL/GenBank/DDBJ databases">
        <title>Draft genome sequence of Deinococcus phoenicis 1P10ME.</title>
        <authorList>
            <person name="Stepanov V.G."/>
            <person name="Vaishampayan P."/>
            <person name="Venkateswaran K."/>
            <person name="Fox G.E."/>
        </authorList>
    </citation>
    <scope>NUCLEOTIDE SEQUENCE [LARGE SCALE GENOMIC DNA]</scope>
    <source>
        <strain evidence="2 3">1P10ME</strain>
    </source>
</reference>
<dbReference type="AlphaFoldDB" id="A0A016QL81"/>
<accession>A0A016QL81</accession>
<feature type="transmembrane region" description="Helical" evidence="1">
    <location>
        <begin position="380"/>
        <end position="405"/>
    </location>
</feature>
<dbReference type="EMBL" id="JHAC01000067">
    <property type="protein sequence ID" value="EYB66751.1"/>
    <property type="molecule type" value="Genomic_DNA"/>
</dbReference>
<proteinExistence type="predicted"/>
<evidence type="ECO:0000313" key="3">
    <source>
        <dbReference type="Proteomes" id="UP000020492"/>
    </source>
</evidence>
<dbReference type="STRING" id="1476583.DEIPH_ctg076orf0010"/>
<comment type="caution">
    <text evidence="2">The sequence shown here is derived from an EMBL/GenBank/DDBJ whole genome shotgun (WGS) entry which is preliminary data.</text>
</comment>
<keyword evidence="1" id="KW-1133">Transmembrane helix</keyword>
<dbReference type="Proteomes" id="UP000020492">
    <property type="component" value="Unassembled WGS sequence"/>
</dbReference>